<evidence type="ECO:0000313" key="4">
    <source>
        <dbReference type="Proteomes" id="UP000295157"/>
    </source>
</evidence>
<evidence type="ECO:0000256" key="1">
    <source>
        <dbReference type="SAM" id="MobiDB-lite"/>
    </source>
</evidence>
<evidence type="ECO:0000256" key="2">
    <source>
        <dbReference type="SAM" id="Phobius"/>
    </source>
</evidence>
<proteinExistence type="predicted"/>
<comment type="caution">
    <text evidence="3">The sequence shown here is derived from an EMBL/GenBank/DDBJ whole genome shotgun (WGS) entry which is preliminary data.</text>
</comment>
<dbReference type="EMBL" id="SMJZ01000201">
    <property type="protein sequence ID" value="TDC00071.1"/>
    <property type="molecule type" value="Genomic_DNA"/>
</dbReference>
<organism evidence="3 4">
    <name type="scientific">Nonomuraea longispora</name>
    <dbReference type="NCBI Taxonomy" id="1848320"/>
    <lineage>
        <taxon>Bacteria</taxon>
        <taxon>Bacillati</taxon>
        <taxon>Actinomycetota</taxon>
        <taxon>Actinomycetes</taxon>
        <taxon>Streptosporangiales</taxon>
        <taxon>Streptosporangiaceae</taxon>
        <taxon>Nonomuraea</taxon>
    </lineage>
</organism>
<dbReference type="Gene3D" id="1.10.510.10">
    <property type="entry name" value="Transferase(Phosphotransferase) domain 1"/>
    <property type="match status" value="2"/>
</dbReference>
<feature type="region of interest" description="Disordered" evidence="1">
    <location>
        <begin position="222"/>
        <end position="255"/>
    </location>
</feature>
<dbReference type="RefSeq" id="WP_132339382.1">
    <property type="nucleotide sequence ID" value="NZ_SMJZ01000201.1"/>
</dbReference>
<name>A0A4R4MV20_9ACTN</name>
<protein>
    <recommendedName>
        <fullName evidence="5">Protein kinase domain-containing protein</fullName>
    </recommendedName>
</protein>
<dbReference type="SUPFAM" id="SSF56112">
    <property type="entry name" value="Protein kinase-like (PK-like)"/>
    <property type="match status" value="1"/>
</dbReference>
<gene>
    <name evidence="3" type="ORF">E1267_35715</name>
</gene>
<keyword evidence="2" id="KW-0472">Membrane</keyword>
<dbReference type="AlphaFoldDB" id="A0A4R4MV20"/>
<dbReference type="OrthoDB" id="3504835at2"/>
<keyword evidence="2" id="KW-0812">Transmembrane</keyword>
<feature type="region of interest" description="Disordered" evidence="1">
    <location>
        <begin position="165"/>
        <end position="190"/>
    </location>
</feature>
<evidence type="ECO:0000313" key="3">
    <source>
        <dbReference type="EMBL" id="TDC00071.1"/>
    </source>
</evidence>
<keyword evidence="4" id="KW-1185">Reference proteome</keyword>
<dbReference type="Gene3D" id="3.30.200.20">
    <property type="entry name" value="Phosphorylase Kinase, domain 1"/>
    <property type="match status" value="1"/>
</dbReference>
<accession>A0A4R4MV20</accession>
<dbReference type="Proteomes" id="UP000295157">
    <property type="component" value="Unassembled WGS sequence"/>
</dbReference>
<feature type="transmembrane region" description="Helical" evidence="2">
    <location>
        <begin position="194"/>
        <end position="215"/>
    </location>
</feature>
<reference evidence="3 4" key="1">
    <citation type="submission" date="2019-02" db="EMBL/GenBank/DDBJ databases">
        <title>Draft genome sequences of novel Actinobacteria.</title>
        <authorList>
            <person name="Sahin N."/>
            <person name="Ay H."/>
            <person name="Saygin H."/>
        </authorList>
    </citation>
    <scope>NUCLEOTIDE SEQUENCE [LARGE SCALE GENOMIC DNA]</scope>
    <source>
        <strain evidence="3 4">KC201</strain>
    </source>
</reference>
<keyword evidence="2" id="KW-1133">Transmembrane helix</keyword>
<dbReference type="InterPro" id="IPR011009">
    <property type="entry name" value="Kinase-like_dom_sf"/>
</dbReference>
<sequence length="449" mass="48861">MRADRAFYLASTPAGAHVAVKWLRADQADDERRVQRFLREAQVAKEVAPFCTAVVLDTGVAHDRPYIVSQYVEGPSLEQVVRDEGPLTGAALAATIVFASCGRAPFGHDGHHAVTDRVLNEPPDLGTLDGPLREVAERCLAKDPAERLTAQQVIMRLLRRPQAGADPLREETWEPPEEDAPEPVRPAERTRRPVTGMVAAAVALVLVSGAAGVAVGRAMDEPSPVAARPATPAPSGTPEPVRTEPPGGRMTLYESPSDPIRLTAYEVQDKKADTYVDYARLSLDGTFEKYPGNTKTLVSPDGRYLAERPKLYTDDDYSSVLLTNREAGTSFRVRTVRDVPDVGTPPFDEAQIFSPSGSTFVTDCPSGHDDDHCLWESATGRQVRAFSSGCDTVLGWYDETHLYCWERDNASLIELRVVDFGGKLVDKLVEVPEGAGVIVHYTVNPATTS</sequence>
<evidence type="ECO:0008006" key="5">
    <source>
        <dbReference type="Google" id="ProtNLM"/>
    </source>
</evidence>